<feature type="compositionally biased region" description="Polar residues" evidence="1">
    <location>
        <begin position="28"/>
        <end position="55"/>
    </location>
</feature>
<dbReference type="AlphaFoldDB" id="A0A7S3Z6N6"/>
<feature type="region of interest" description="Disordered" evidence="1">
    <location>
        <begin position="28"/>
        <end position="75"/>
    </location>
</feature>
<sequence>MSGYRRCRASILLILAVYSCIPSTTASFTEPPTWSRGLASQSLRPSNLSDNRNPTGSTGWSSGKSGSRSSHNVDNLNRLRKDDKINLLSAPCSNPLWEEQNGVIMIEAENIDFAAADNKWTLETSEKEQSFIGYDYLNIEMTSVYKLKKVGKLCYPVKFHTTGWWKFEMRSINGGKTEHNDVFALMSNYNWIVVRSQDGDVRNSTTARQDLGKAYTKAYRNGKAGTWKWDTRTVDFDPHEFFFYVDEPGASTELCVAGRSTVFGIGKLLLFNLDQISAKDARKAKETHECVTQSLTSSPSVSPSASPTASPTSSPSVSPSVAPTKPGATFSPTEDKLCAPIYPDPGMWTDAVLPDISTVMSLNNTEDAGIVELTIHPKSDSMQRSTYAHNSFTLRNRASQAVQAILIDVTDCVLSDAVFDPDGTAGDAAYIALKYKDSDQIYDGDGVFKFFQDPPFNGDPVIQEVAGSTGGYKGLYAELPTPLAEGQLLKFGVDMDGNSIAMVAEAKWHLGAYLDDEQNIWDLGGISGSELIGSRFYVKFQNGATAMGHIGSDGYKAGGKAKAKYRSSEKSVIIKFVTDTGIIRSDEKRIGQYGGVVPALQIEGQQGAQVRISILKGFNPVLNDAKYPNNTLGVRGLIEERLHRGSPQFPVNNFYDVQSRDYILGDNGKVCIQDFDENFNFSPAPDYSYNTHIALVANVLAGGYPDGPVARIFLFPTGVNVSDACGSVLCPG</sequence>
<feature type="compositionally biased region" description="Low complexity" evidence="1">
    <location>
        <begin position="296"/>
        <end position="323"/>
    </location>
</feature>
<dbReference type="PROSITE" id="PS51257">
    <property type="entry name" value="PROKAR_LIPOPROTEIN"/>
    <property type="match status" value="1"/>
</dbReference>
<evidence type="ECO:0000256" key="1">
    <source>
        <dbReference type="SAM" id="MobiDB-lite"/>
    </source>
</evidence>
<proteinExistence type="predicted"/>
<feature type="compositionally biased region" description="Low complexity" evidence="1">
    <location>
        <begin position="56"/>
        <end position="70"/>
    </location>
</feature>
<name>A0A7S3Z6N6_9EUKA</name>
<keyword evidence="2" id="KW-0732">Signal</keyword>
<reference evidence="3" key="1">
    <citation type="submission" date="2021-01" db="EMBL/GenBank/DDBJ databases">
        <authorList>
            <person name="Corre E."/>
            <person name="Pelletier E."/>
            <person name="Niang G."/>
            <person name="Scheremetjew M."/>
            <person name="Finn R."/>
            <person name="Kale V."/>
            <person name="Holt S."/>
            <person name="Cochrane G."/>
            <person name="Meng A."/>
            <person name="Brown T."/>
            <person name="Cohen L."/>
        </authorList>
    </citation>
    <scope>NUCLEOTIDE SEQUENCE</scope>
    <source>
        <strain evidence="3">CCCM811</strain>
    </source>
</reference>
<evidence type="ECO:0000313" key="3">
    <source>
        <dbReference type="EMBL" id="CAE0673466.1"/>
    </source>
</evidence>
<feature type="chain" id="PRO_5031058794" evidence="2">
    <location>
        <begin position="27"/>
        <end position="732"/>
    </location>
</feature>
<evidence type="ECO:0000256" key="2">
    <source>
        <dbReference type="SAM" id="SignalP"/>
    </source>
</evidence>
<organism evidence="3">
    <name type="scientific">Lotharella globosa</name>
    <dbReference type="NCBI Taxonomy" id="91324"/>
    <lineage>
        <taxon>Eukaryota</taxon>
        <taxon>Sar</taxon>
        <taxon>Rhizaria</taxon>
        <taxon>Cercozoa</taxon>
        <taxon>Chlorarachniophyceae</taxon>
        <taxon>Lotharella</taxon>
    </lineage>
</organism>
<dbReference type="EMBL" id="HBIV01035251">
    <property type="protein sequence ID" value="CAE0673466.1"/>
    <property type="molecule type" value="Transcribed_RNA"/>
</dbReference>
<feature type="signal peptide" evidence="2">
    <location>
        <begin position="1"/>
        <end position="26"/>
    </location>
</feature>
<accession>A0A7S3Z6N6</accession>
<feature type="region of interest" description="Disordered" evidence="1">
    <location>
        <begin position="289"/>
        <end position="335"/>
    </location>
</feature>
<protein>
    <submittedName>
        <fullName evidence="3">Uncharacterized protein</fullName>
    </submittedName>
</protein>
<gene>
    <name evidence="3" type="ORF">LGLO00237_LOCUS25171</name>
</gene>